<feature type="non-terminal residue" evidence="2">
    <location>
        <position position="152"/>
    </location>
</feature>
<dbReference type="Pfam" id="PF00188">
    <property type="entry name" value="CAP"/>
    <property type="match status" value="1"/>
</dbReference>
<organism evidence="2 3">
    <name type="scientific">Nematostella vectensis</name>
    <name type="common">Starlet sea anemone</name>
    <dbReference type="NCBI Taxonomy" id="45351"/>
    <lineage>
        <taxon>Eukaryota</taxon>
        <taxon>Metazoa</taxon>
        <taxon>Cnidaria</taxon>
        <taxon>Anthozoa</taxon>
        <taxon>Hexacorallia</taxon>
        <taxon>Actiniaria</taxon>
        <taxon>Edwardsiidae</taxon>
        <taxon>Nematostella</taxon>
    </lineage>
</organism>
<dbReference type="OMA" id="CKNGWWF"/>
<evidence type="ECO:0000313" key="2">
    <source>
        <dbReference type="EMBL" id="EDO37114.1"/>
    </source>
</evidence>
<accession>A7SGM4</accession>
<dbReference type="InParanoid" id="A7SGM4"/>
<dbReference type="Proteomes" id="UP000001593">
    <property type="component" value="Unassembled WGS sequence"/>
</dbReference>
<protein>
    <recommendedName>
        <fullName evidence="1">SCP domain-containing protein</fullName>
    </recommendedName>
</protein>
<evidence type="ECO:0000259" key="1">
    <source>
        <dbReference type="SMART" id="SM00198"/>
    </source>
</evidence>
<dbReference type="PANTHER" id="PTHR10334">
    <property type="entry name" value="CYSTEINE-RICH SECRETORY PROTEIN-RELATED"/>
    <property type="match status" value="1"/>
</dbReference>
<gene>
    <name evidence="2" type="ORF">NEMVEDRAFT_v1g117600</name>
</gene>
<dbReference type="InterPro" id="IPR002413">
    <property type="entry name" value="V5_allergen-like"/>
</dbReference>
<dbReference type="eggNOG" id="KOG3017">
    <property type="taxonomic scope" value="Eukaryota"/>
</dbReference>
<dbReference type="SMART" id="SM00198">
    <property type="entry name" value="SCP"/>
    <property type="match status" value="1"/>
</dbReference>
<dbReference type="HOGENOM" id="CLU_035730_9_4_1"/>
<dbReference type="InterPro" id="IPR001283">
    <property type="entry name" value="CRISP-related"/>
</dbReference>
<dbReference type="InterPro" id="IPR035940">
    <property type="entry name" value="CAP_sf"/>
</dbReference>
<dbReference type="InterPro" id="IPR018244">
    <property type="entry name" value="Allrgn_V5/Tpx1_CS"/>
</dbReference>
<reference evidence="2 3" key="1">
    <citation type="journal article" date="2007" name="Science">
        <title>Sea anemone genome reveals ancestral eumetazoan gene repertoire and genomic organization.</title>
        <authorList>
            <person name="Putnam N.H."/>
            <person name="Srivastava M."/>
            <person name="Hellsten U."/>
            <person name="Dirks B."/>
            <person name="Chapman J."/>
            <person name="Salamov A."/>
            <person name="Terry A."/>
            <person name="Shapiro H."/>
            <person name="Lindquist E."/>
            <person name="Kapitonov V.V."/>
            <person name="Jurka J."/>
            <person name="Genikhovich G."/>
            <person name="Grigoriev I.V."/>
            <person name="Lucas S.M."/>
            <person name="Steele R.E."/>
            <person name="Finnerty J.R."/>
            <person name="Technau U."/>
            <person name="Martindale M.Q."/>
            <person name="Rokhsar D.S."/>
        </authorList>
    </citation>
    <scope>NUCLEOTIDE SEQUENCE [LARGE SCALE GENOMIC DNA]</scope>
    <source>
        <strain evidence="3">CH2 X CH6</strain>
    </source>
</reference>
<keyword evidence="3" id="KW-1185">Reference proteome</keyword>
<dbReference type="PhylomeDB" id="A7SGM4"/>
<dbReference type="SUPFAM" id="SSF55797">
    <property type="entry name" value="PR-1-like"/>
    <property type="match status" value="1"/>
</dbReference>
<dbReference type="InterPro" id="IPR034113">
    <property type="entry name" value="SCP_GAPR1-like"/>
</dbReference>
<dbReference type="CDD" id="cd05382">
    <property type="entry name" value="CAP_GAPR1-like"/>
    <property type="match status" value="1"/>
</dbReference>
<dbReference type="GO" id="GO:0005615">
    <property type="term" value="C:extracellular space"/>
    <property type="evidence" value="ECO:0000318"/>
    <property type="project" value="GO_Central"/>
</dbReference>
<dbReference type="EMBL" id="DS469654">
    <property type="protein sequence ID" value="EDO37114.1"/>
    <property type="molecule type" value="Genomic_DNA"/>
</dbReference>
<dbReference type="AlphaFoldDB" id="A7SGM4"/>
<dbReference type="Gene3D" id="3.40.33.10">
    <property type="entry name" value="CAP"/>
    <property type="match status" value="1"/>
</dbReference>
<dbReference type="PROSITE" id="PS01009">
    <property type="entry name" value="CRISP_1"/>
    <property type="match status" value="1"/>
</dbReference>
<dbReference type="FunFam" id="3.40.33.10:FF:000010">
    <property type="entry name" value="Predicted protein"/>
    <property type="match status" value="1"/>
</dbReference>
<dbReference type="InterPro" id="IPR014044">
    <property type="entry name" value="CAP_dom"/>
</dbReference>
<dbReference type="PRINTS" id="PR00838">
    <property type="entry name" value="V5ALLERGEN"/>
</dbReference>
<feature type="domain" description="SCP" evidence="1">
    <location>
        <begin position="1"/>
        <end position="139"/>
    </location>
</feature>
<name>A7SGM4_NEMVE</name>
<sequence length="152" mass="17070">FDKNCLEAHNEYRKRHGAKEMTWSASLAADAQKWADKLSQTDAFKHDYASINSKSQGENLAYFTPQKPNNTAIMDAFDAWYDESSKYDYANAKFSKETGHFTQLVWKATQKMGIGTAKNAKGDKEYVVARFSPAGNIKGQFADNVLPSIVNK</sequence>
<proteinExistence type="predicted"/>
<evidence type="ECO:0000313" key="3">
    <source>
        <dbReference type="Proteomes" id="UP000001593"/>
    </source>
</evidence>
<dbReference type="PRINTS" id="PR00837">
    <property type="entry name" value="V5TPXLIKE"/>
</dbReference>